<dbReference type="Pfam" id="PF07024">
    <property type="entry name" value="ImpE"/>
    <property type="match status" value="1"/>
</dbReference>
<dbReference type="HOGENOM" id="CLU_087908_0_0_5"/>
<accession>A8IB32</accession>
<dbReference type="InterPro" id="IPR009211">
    <property type="entry name" value="TagJ"/>
</dbReference>
<keyword evidence="2" id="KW-1185">Reference proteome</keyword>
<evidence type="ECO:0000313" key="1">
    <source>
        <dbReference type="EMBL" id="BAF88600.1"/>
    </source>
</evidence>
<reference evidence="2" key="2">
    <citation type="submission" date="2007-04" db="EMBL/GenBank/DDBJ databases">
        <title>Complete genome sequence of the nitrogen-fixing bacterium Azorhizobium caulinodans ORS571.</title>
        <authorList>
            <person name="Lee K.B."/>
            <person name="Backer P.D."/>
            <person name="Aono T."/>
            <person name="Liu C.T."/>
            <person name="Suzuki S."/>
            <person name="Suzuki T."/>
            <person name="Kaneko T."/>
            <person name="Yamada M."/>
            <person name="Tabata S."/>
            <person name="Kupfer D.M."/>
            <person name="Najar F.Z."/>
            <person name="Wiley G.B."/>
            <person name="Roe B."/>
            <person name="Binnewies T."/>
            <person name="Ussery D."/>
            <person name="Vereecke D."/>
            <person name="Gevers D."/>
            <person name="Holsters M."/>
            <person name="Oyaizu H."/>
        </authorList>
    </citation>
    <scope>NUCLEOTIDE SEQUENCE [LARGE SCALE GENOMIC DNA]</scope>
    <source>
        <strain evidence="2">ATCC 43989 / DSM 5975 / JCM 20966 / LMG 6465 / NBRC 14845 / NCIMB 13405 / ORS 571</strain>
    </source>
</reference>
<organism evidence="1 2">
    <name type="scientific">Azorhizobium caulinodans (strain ATCC 43989 / DSM 5975 / JCM 20966 / LMG 6465 / NBRC 14845 / NCIMB 13405 / ORS 571)</name>
    <dbReference type="NCBI Taxonomy" id="438753"/>
    <lineage>
        <taxon>Bacteria</taxon>
        <taxon>Pseudomonadati</taxon>
        <taxon>Pseudomonadota</taxon>
        <taxon>Alphaproteobacteria</taxon>
        <taxon>Hyphomicrobiales</taxon>
        <taxon>Xanthobacteraceae</taxon>
        <taxon>Azorhizobium</taxon>
    </lineage>
</organism>
<reference evidence="1 2" key="5">
    <citation type="journal article" date="2010" name="Appl. Environ. Microbiol.">
        <title>phrR-like gene praR of Azorhizobium caulinodans ORS571 is essential for symbiosis with Sesbania rostrata and is involved in expression of reb genes.</title>
        <authorList>
            <person name="Akiba N."/>
            <person name="Aono T."/>
            <person name="Toyazaki H."/>
            <person name="Sato S."/>
            <person name="Oyaizu H."/>
        </authorList>
    </citation>
    <scope>NUCLEOTIDE SEQUENCE [LARGE SCALE GENOMIC DNA]</scope>
    <source>
        <strain evidence="2">ATCC 43989 / DSM 5975 / JCM 20966 / LMG 6465 / NBRC 14845 / NCIMB 13405 / ORS 571</strain>
    </source>
</reference>
<dbReference type="eggNOG" id="COG4455">
    <property type="taxonomic scope" value="Bacteria"/>
</dbReference>
<dbReference type="Pfam" id="PF14559">
    <property type="entry name" value="TPR_19"/>
    <property type="match status" value="1"/>
</dbReference>
<dbReference type="AlphaFoldDB" id="A8IB32"/>
<dbReference type="EMBL" id="AP009384">
    <property type="protein sequence ID" value="BAF88600.1"/>
    <property type="molecule type" value="Genomic_DNA"/>
</dbReference>
<protein>
    <submittedName>
        <fullName evidence="1">Uncharacterized protein</fullName>
    </submittedName>
</protein>
<reference evidence="1 2" key="6">
    <citation type="journal article" date="2011" name="Appl. Environ. Microbiol.">
        <title>Involvement of the azorhizobial chromosome partition gene (parA) in the onset of bacteroid differentiation during Sesbania rostrata stem nodule development.</title>
        <authorList>
            <person name="Liu CT."/>
            <person name="Lee KB."/>
            <person name="Wang YS."/>
            <person name="Peng MH."/>
            <person name="Lee KT."/>
            <person name="Suzuki S."/>
            <person name="Suzuki T."/>
            <person name="Oyaizu H."/>
        </authorList>
    </citation>
    <scope>NUCLEOTIDE SEQUENCE [LARGE SCALE GENOMIC DNA]</scope>
    <source>
        <strain evidence="2">ATCC 43989 / DSM 5975 / JCM 20966 / LMG 6465 / NBRC 14845 / NCIMB 13405 / ORS 571</strain>
    </source>
</reference>
<reference evidence="1 2" key="4">
    <citation type="journal article" date="2009" name="Appl. Environ. Microbiol.">
        <title>Comparative genome-wide transcriptional profiling of Azorhizobium caulinodans ORS571 grown under free-living and symbiotic conditions.</title>
        <authorList>
            <person name="Tsukada S."/>
            <person name="Aono T."/>
            <person name="Akiba N."/>
            <person name="Lee KB."/>
            <person name="Liu CT."/>
            <person name="Toyazaki H."/>
            <person name="Oyaizu H."/>
        </authorList>
    </citation>
    <scope>NUCLEOTIDE SEQUENCE [LARGE SCALE GENOMIC DNA]</scope>
    <source>
        <strain evidence="2">ATCC 43989 / DSM 5975 / JCM 20966 / LMG 6465 / NBRC 14845 / NCIMB 13405 / ORS 571</strain>
    </source>
</reference>
<dbReference type="Gene3D" id="1.25.40.10">
    <property type="entry name" value="Tetratricopeptide repeat domain"/>
    <property type="match status" value="1"/>
</dbReference>
<dbReference type="RefSeq" id="WP_012171126.1">
    <property type="nucleotide sequence ID" value="NC_009937.1"/>
</dbReference>
<dbReference type="InterPro" id="IPR011990">
    <property type="entry name" value="TPR-like_helical_dom_sf"/>
</dbReference>
<reference evidence="1 2" key="1">
    <citation type="journal article" date="2007" name="Appl. Environ. Microbiol.">
        <title>Rhizobial factors required for stem nodule maturation and maintenance in Sesbania rostrata-Azorhizobium caulinodans ORS571 symbiosis.</title>
        <authorList>
            <person name="Suzuki S."/>
            <person name="Aono T."/>
            <person name="Lee KB."/>
            <person name="Suzuki T."/>
            <person name="Liu CT."/>
            <person name="Miwa H."/>
            <person name="Wakao S."/>
            <person name="Iki T."/>
            <person name="Oyaizu H."/>
        </authorList>
    </citation>
    <scope>NUCLEOTIDE SEQUENCE [LARGE SCALE GENOMIC DNA]</scope>
    <source>
        <strain evidence="2">ATCC 43989 / DSM 5975 / JCM 20966 / LMG 6465 / NBRC 14845 / NCIMB 13405 / ORS 571</strain>
    </source>
</reference>
<name>A8IB32_AZOC5</name>
<proteinExistence type="predicted"/>
<dbReference type="SUPFAM" id="SSF144059">
    <property type="entry name" value="ImpE-like"/>
    <property type="match status" value="1"/>
</dbReference>
<dbReference type="STRING" id="438753.AZC_2602"/>
<sequence length="266" mass="29435">MQDTPLHLFQEGKLTDAIAAMNQQVKEKPLDIALRSQLAELLCVAGDLDRAERQFEAIAQQDPKTALQVGSLRQLLRSSQARRQVFLEGRAPDVLEEPPAHVALRLEALMHLREGRAAEAGASLAKAEELRPPLAGRHNDIGFVDFRDLDDLLGGILEVMTTTGKYFWVPMERVETLEFEAPRRMLDSAWRMAQISVRGGPQGEVAIPSTYPATGEAPSDAVRLGRETDWTEVAPDCVRGSGLRTFLVGEESLTILQLGRLEFDVQ</sequence>
<dbReference type="PIRSF" id="PIRSF029288">
    <property type="entry name" value="SciE_ImpE"/>
    <property type="match status" value="1"/>
</dbReference>
<reference evidence="1 2" key="3">
    <citation type="journal article" date="2008" name="BMC Genomics">
        <title>The genome of the versatile nitrogen fixer Azorhizobium caulinodans ORS571.</title>
        <authorList>
            <person name="Lee KB."/>
            <person name="Backer P.D."/>
            <person name="Aono T."/>
            <person name="Liu CT."/>
            <person name="Suzuki S."/>
            <person name="Suzuki T."/>
            <person name="Kaneko T."/>
            <person name="Yamada M."/>
            <person name="Tabata S."/>
            <person name="Kupfer D.M."/>
            <person name="Najar F.Z."/>
            <person name="Wiley G.B."/>
            <person name="Roe B."/>
            <person name="Binnewies T.T."/>
            <person name="Ussery D.W."/>
            <person name="D'Haeze W."/>
            <person name="Herder J.D."/>
            <person name="Gevers D."/>
            <person name="Vereecke D."/>
            <person name="Holsters M."/>
            <person name="Oyaizu H."/>
        </authorList>
    </citation>
    <scope>NUCLEOTIDE SEQUENCE [LARGE SCALE GENOMIC DNA]</scope>
    <source>
        <strain evidence="2">ATCC 43989 / DSM 5975 / JCM 20966 / LMG 6465 / NBRC 14845 / NCIMB 13405 / ORS 571</strain>
    </source>
</reference>
<evidence type="ECO:0000313" key="2">
    <source>
        <dbReference type="Proteomes" id="UP000000270"/>
    </source>
</evidence>
<dbReference type="Proteomes" id="UP000000270">
    <property type="component" value="Chromosome"/>
</dbReference>
<gene>
    <name evidence="1" type="ordered locus">AZC_2602</name>
</gene>
<dbReference type="KEGG" id="azc:AZC_2602"/>